<dbReference type="InterPro" id="IPR014777">
    <property type="entry name" value="4pyrrole_Mease_sub1"/>
</dbReference>
<dbReference type="NCBIfam" id="TIGR00096">
    <property type="entry name" value="16S rRNA (cytidine(1402)-2'-O)-methyltransferase"/>
    <property type="match status" value="1"/>
</dbReference>
<reference evidence="7" key="1">
    <citation type="journal article" date="2012" name="Science">
        <title>Fermentation, hydrogen, and sulfur metabolism in multiple uncultivated bacterial phyla.</title>
        <authorList>
            <person name="Wrighton K.C."/>
            <person name="Thomas B.C."/>
            <person name="Sharon I."/>
            <person name="Miller C.S."/>
            <person name="Castelle C.J."/>
            <person name="VerBerkmoes N.C."/>
            <person name="Wilkins M.J."/>
            <person name="Hettich R.L."/>
            <person name="Lipton M.S."/>
            <person name="Williams K.H."/>
            <person name="Long P.E."/>
            <person name="Banfield J.F."/>
        </authorList>
    </citation>
    <scope>NUCLEOTIDE SEQUENCE [LARGE SCALE GENOMIC DNA]</scope>
</reference>
<keyword evidence="1" id="KW-0963">Cytoplasm</keyword>
<organism evidence="7">
    <name type="scientific">uncultured bacterium</name>
    <name type="common">gcode 4</name>
    <dbReference type="NCBI Taxonomy" id="1234023"/>
    <lineage>
        <taxon>Bacteria</taxon>
        <taxon>environmental samples</taxon>
    </lineage>
</organism>
<dbReference type="PANTHER" id="PTHR46111:SF1">
    <property type="entry name" value="RIBOSOMAL RNA SMALL SUBUNIT METHYLTRANSFERASE I"/>
    <property type="match status" value="1"/>
</dbReference>
<dbReference type="InterPro" id="IPR035996">
    <property type="entry name" value="4pyrrol_Methylase_sf"/>
</dbReference>
<keyword evidence="5" id="KW-0949">S-adenosyl-L-methionine</keyword>
<dbReference type="InterPro" id="IPR014776">
    <property type="entry name" value="4pyrrole_Mease_sub2"/>
</dbReference>
<keyword evidence="3" id="KW-0489">Methyltransferase</keyword>
<proteinExistence type="predicted"/>
<name>K2G388_9BACT</name>
<dbReference type="GO" id="GO:0008168">
    <property type="term" value="F:methyltransferase activity"/>
    <property type="evidence" value="ECO:0007669"/>
    <property type="project" value="UniProtKB-KW"/>
</dbReference>
<gene>
    <name evidence="7" type="ORF">ACD_3C00014G0012</name>
</gene>
<dbReference type="GO" id="GO:0032259">
    <property type="term" value="P:methylation"/>
    <property type="evidence" value="ECO:0007669"/>
    <property type="project" value="UniProtKB-KW"/>
</dbReference>
<protein>
    <recommendedName>
        <fullName evidence="6">Tetrapyrrole methylase domain-containing protein</fullName>
    </recommendedName>
</protein>
<feature type="domain" description="Tetrapyrrole methylase" evidence="6">
    <location>
        <begin position="1"/>
        <end position="199"/>
    </location>
</feature>
<dbReference type="PANTHER" id="PTHR46111">
    <property type="entry name" value="RIBOSOMAL RNA SMALL SUBUNIT METHYLTRANSFERASE I"/>
    <property type="match status" value="1"/>
</dbReference>
<evidence type="ECO:0000256" key="4">
    <source>
        <dbReference type="ARBA" id="ARBA00022679"/>
    </source>
</evidence>
<dbReference type="Pfam" id="PF00590">
    <property type="entry name" value="TP_methylase"/>
    <property type="match status" value="1"/>
</dbReference>
<evidence type="ECO:0000313" key="7">
    <source>
        <dbReference type="EMBL" id="EKE28787.1"/>
    </source>
</evidence>
<dbReference type="SUPFAM" id="SSF53790">
    <property type="entry name" value="Tetrapyrrole methylase"/>
    <property type="match status" value="1"/>
</dbReference>
<evidence type="ECO:0000256" key="5">
    <source>
        <dbReference type="ARBA" id="ARBA00022691"/>
    </source>
</evidence>
<dbReference type="InterPro" id="IPR000878">
    <property type="entry name" value="4pyrrol_Mease"/>
</dbReference>
<keyword evidence="4" id="KW-0808">Transferase</keyword>
<dbReference type="Gene3D" id="3.40.1010.10">
    <property type="entry name" value="Cobalt-precorrin-4 Transmethylase, Domain 1"/>
    <property type="match status" value="1"/>
</dbReference>
<comment type="caution">
    <text evidence="7">The sequence shown here is derived from an EMBL/GenBank/DDBJ whole genome shotgun (WGS) entry which is preliminary data.</text>
</comment>
<dbReference type="PIRSF" id="PIRSF005917">
    <property type="entry name" value="MTase_YraL"/>
    <property type="match status" value="1"/>
</dbReference>
<dbReference type="CDD" id="cd11648">
    <property type="entry name" value="RsmI"/>
    <property type="match status" value="1"/>
</dbReference>
<evidence type="ECO:0000256" key="2">
    <source>
        <dbReference type="ARBA" id="ARBA00022552"/>
    </source>
</evidence>
<evidence type="ECO:0000256" key="3">
    <source>
        <dbReference type="ARBA" id="ARBA00022603"/>
    </source>
</evidence>
<dbReference type="AlphaFoldDB" id="K2G388"/>
<evidence type="ECO:0000256" key="1">
    <source>
        <dbReference type="ARBA" id="ARBA00022490"/>
    </source>
</evidence>
<dbReference type="InterPro" id="IPR008189">
    <property type="entry name" value="rRNA_ssu_MeTfrase_I"/>
</dbReference>
<sequence>MLYIVSTPIWNLEDITYRAVRILKEVDYIVCEDTRTSWVLLKAYDIKNNLLNFHAHSDDSKIKKILDLLKEWKNIALISDAWTPWISDPAYNLVRKAIEENIQVCPIPWASAVLSAIVWSWMHMHDFRFIWFLPVKKWRQTLLKELEKKDYTVVIYESVHRILKTLEDLEKTFWKDHKIVVARELTKKFEEFKRDTIEECRIYFWKQNLKWEFVIVF</sequence>
<accession>K2G388</accession>
<evidence type="ECO:0000259" key="6">
    <source>
        <dbReference type="Pfam" id="PF00590"/>
    </source>
</evidence>
<keyword evidence="2" id="KW-0698">rRNA processing</keyword>
<dbReference type="Gene3D" id="3.30.950.10">
    <property type="entry name" value="Methyltransferase, Cobalt-precorrin-4 Transmethylase, Domain 2"/>
    <property type="match status" value="1"/>
</dbReference>
<dbReference type="GO" id="GO:0006364">
    <property type="term" value="P:rRNA processing"/>
    <property type="evidence" value="ECO:0007669"/>
    <property type="project" value="UniProtKB-KW"/>
</dbReference>
<dbReference type="EMBL" id="AMFJ01000288">
    <property type="protein sequence ID" value="EKE28787.1"/>
    <property type="molecule type" value="Genomic_DNA"/>
</dbReference>